<protein>
    <submittedName>
        <fullName evidence="2">Uncharacterized protein</fullName>
    </submittedName>
</protein>
<gene>
    <name evidence="2" type="ORF">LGLO00237_LOCUS21174</name>
</gene>
<evidence type="ECO:0000313" key="2">
    <source>
        <dbReference type="EMBL" id="CAE0669547.1"/>
    </source>
</evidence>
<feature type="region of interest" description="Disordered" evidence="1">
    <location>
        <begin position="209"/>
        <end position="231"/>
    </location>
</feature>
<feature type="compositionally biased region" description="Basic residues" evidence="1">
    <location>
        <begin position="220"/>
        <end position="231"/>
    </location>
</feature>
<organism evidence="2">
    <name type="scientific">Lotharella globosa</name>
    <dbReference type="NCBI Taxonomy" id="91324"/>
    <lineage>
        <taxon>Eukaryota</taxon>
        <taxon>Sar</taxon>
        <taxon>Rhizaria</taxon>
        <taxon>Cercozoa</taxon>
        <taxon>Chlorarachniophyceae</taxon>
        <taxon>Lotharella</taxon>
    </lineage>
</organism>
<reference evidence="2" key="1">
    <citation type="submission" date="2021-01" db="EMBL/GenBank/DDBJ databases">
        <authorList>
            <person name="Corre E."/>
            <person name="Pelletier E."/>
            <person name="Niang G."/>
            <person name="Scheremetjew M."/>
            <person name="Finn R."/>
            <person name="Kale V."/>
            <person name="Holt S."/>
            <person name="Cochrane G."/>
            <person name="Meng A."/>
            <person name="Brown T."/>
            <person name="Cohen L."/>
        </authorList>
    </citation>
    <scope>NUCLEOTIDE SEQUENCE</scope>
    <source>
        <strain evidence="2">CCCM811</strain>
    </source>
</reference>
<sequence>MSGEAKPKKTVNMEVIKRLAKPVVHKENKDIYKDCSFSPKLCQKSLDITAGREKFHDRIDADLKKYKQAMDKRKNPKPKFSFIPAINHDAEAYQKLAGKGDFMARTKNDLETRKKKSKALEDEAIAGYTFKPSITQSPKGTKVEGTFLQRWEKDLADRNNRVATEKNDPECRFQPEGNRNSQKIMATKGGGKFMARMTEDLQNRVDKFKSREATLAKPPKGFKSKKAAKKK</sequence>
<evidence type="ECO:0000256" key="1">
    <source>
        <dbReference type="SAM" id="MobiDB-lite"/>
    </source>
</evidence>
<accession>A0A7S3Z275</accession>
<name>A0A7S3Z275_9EUKA</name>
<dbReference type="AlphaFoldDB" id="A0A7S3Z275"/>
<feature type="region of interest" description="Disordered" evidence="1">
    <location>
        <begin position="165"/>
        <end position="184"/>
    </location>
</feature>
<proteinExistence type="predicted"/>
<dbReference type="EMBL" id="HBIV01029654">
    <property type="protein sequence ID" value="CAE0669547.1"/>
    <property type="molecule type" value="Transcribed_RNA"/>
</dbReference>